<dbReference type="Gene3D" id="3.10.180.10">
    <property type="entry name" value="2,3-Dihydroxybiphenyl 1,2-Dioxygenase, domain 1"/>
    <property type="match status" value="1"/>
</dbReference>
<dbReference type="Proteomes" id="UP001597295">
    <property type="component" value="Unassembled WGS sequence"/>
</dbReference>
<dbReference type="InterPro" id="IPR029068">
    <property type="entry name" value="Glyas_Bleomycin-R_OHBP_Dase"/>
</dbReference>
<dbReference type="EMBL" id="JBHUIP010000003">
    <property type="protein sequence ID" value="MFD2262105.1"/>
    <property type="molecule type" value="Genomic_DNA"/>
</dbReference>
<dbReference type="RefSeq" id="WP_379875017.1">
    <property type="nucleotide sequence ID" value="NZ_JBHUIP010000003.1"/>
</dbReference>
<organism evidence="2 3">
    <name type="scientific">Lacibacterium aquatile</name>
    <dbReference type="NCBI Taxonomy" id="1168082"/>
    <lineage>
        <taxon>Bacteria</taxon>
        <taxon>Pseudomonadati</taxon>
        <taxon>Pseudomonadota</taxon>
        <taxon>Alphaproteobacteria</taxon>
        <taxon>Rhodospirillales</taxon>
        <taxon>Rhodospirillaceae</taxon>
    </lineage>
</organism>
<dbReference type="InterPro" id="IPR004360">
    <property type="entry name" value="Glyas_Fos-R_dOase_dom"/>
</dbReference>
<protein>
    <submittedName>
        <fullName evidence="2">VOC family protein</fullName>
    </submittedName>
</protein>
<proteinExistence type="predicted"/>
<dbReference type="InterPro" id="IPR037523">
    <property type="entry name" value="VOC_core"/>
</dbReference>
<feature type="domain" description="VOC" evidence="1">
    <location>
        <begin position="9"/>
        <end position="118"/>
    </location>
</feature>
<dbReference type="Pfam" id="PF00903">
    <property type="entry name" value="Glyoxalase"/>
    <property type="match status" value="1"/>
</dbReference>
<evidence type="ECO:0000313" key="2">
    <source>
        <dbReference type="EMBL" id="MFD2262105.1"/>
    </source>
</evidence>
<dbReference type="PROSITE" id="PS51819">
    <property type="entry name" value="VOC"/>
    <property type="match status" value="1"/>
</dbReference>
<comment type="caution">
    <text evidence="2">The sequence shown here is derived from an EMBL/GenBank/DDBJ whole genome shotgun (WGS) entry which is preliminary data.</text>
</comment>
<gene>
    <name evidence="2" type="ORF">ACFSM5_04345</name>
</gene>
<keyword evidence="3" id="KW-1185">Reference proteome</keyword>
<dbReference type="SUPFAM" id="SSF54593">
    <property type="entry name" value="Glyoxalase/Bleomycin resistance protein/Dihydroxybiphenyl dioxygenase"/>
    <property type="match status" value="1"/>
</dbReference>
<evidence type="ECO:0000313" key="3">
    <source>
        <dbReference type="Proteomes" id="UP001597295"/>
    </source>
</evidence>
<name>A0ABW5DS37_9PROT</name>
<sequence length="118" mass="12901">MSERIWTSGVDHVGLTVGDLGASRDFFCGALGWSVVGERPEYPASFVSDGVTRVTLWRAVDPEAARPFDRKHAVGLHHLALKVTSLDALRALYRRLADWPGVASNSRRSPRGLGQKST</sequence>
<evidence type="ECO:0000259" key="1">
    <source>
        <dbReference type="PROSITE" id="PS51819"/>
    </source>
</evidence>
<reference evidence="3" key="1">
    <citation type="journal article" date="2019" name="Int. J. Syst. Evol. Microbiol.">
        <title>The Global Catalogue of Microorganisms (GCM) 10K type strain sequencing project: providing services to taxonomists for standard genome sequencing and annotation.</title>
        <authorList>
            <consortium name="The Broad Institute Genomics Platform"/>
            <consortium name="The Broad Institute Genome Sequencing Center for Infectious Disease"/>
            <person name="Wu L."/>
            <person name="Ma J."/>
        </authorList>
    </citation>
    <scope>NUCLEOTIDE SEQUENCE [LARGE SCALE GENOMIC DNA]</scope>
    <source>
        <strain evidence="3">CGMCC 1.19062</strain>
    </source>
</reference>
<accession>A0ABW5DS37</accession>